<dbReference type="Proteomes" id="UP000600918">
    <property type="component" value="Unassembled WGS sequence"/>
</dbReference>
<gene>
    <name evidence="1" type="ORF">H0235_015708</name>
</gene>
<keyword evidence="2" id="KW-1185">Reference proteome</keyword>
<accession>A0A834K6C2</accession>
<dbReference type="EMBL" id="JACSDY010000018">
    <property type="protein sequence ID" value="KAF7399971.1"/>
    <property type="molecule type" value="Genomic_DNA"/>
</dbReference>
<organism evidence="1 2">
    <name type="scientific">Vespula pensylvanica</name>
    <name type="common">Western yellow jacket</name>
    <name type="synonym">Wasp</name>
    <dbReference type="NCBI Taxonomy" id="30213"/>
    <lineage>
        <taxon>Eukaryota</taxon>
        <taxon>Metazoa</taxon>
        <taxon>Ecdysozoa</taxon>
        <taxon>Arthropoda</taxon>
        <taxon>Hexapoda</taxon>
        <taxon>Insecta</taxon>
        <taxon>Pterygota</taxon>
        <taxon>Neoptera</taxon>
        <taxon>Endopterygota</taxon>
        <taxon>Hymenoptera</taxon>
        <taxon>Apocrita</taxon>
        <taxon>Aculeata</taxon>
        <taxon>Vespoidea</taxon>
        <taxon>Vespidae</taxon>
        <taxon>Vespinae</taxon>
        <taxon>Vespula</taxon>
    </lineage>
</organism>
<dbReference type="AlphaFoldDB" id="A0A834K6C2"/>
<protein>
    <submittedName>
        <fullName evidence="1">Uncharacterized protein</fullName>
    </submittedName>
</protein>
<reference evidence="1" key="1">
    <citation type="journal article" date="2020" name="G3 (Bethesda)">
        <title>High-Quality Assemblies for Three Invasive Social Wasps from the &lt;i&gt;Vespula&lt;/i&gt; Genus.</title>
        <authorList>
            <person name="Harrop T.W.R."/>
            <person name="Guhlin J."/>
            <person name="McLaughlin G.M."/>
            <person name="Permina E."/>
            <person name="Stockwell P."/>
            <person name="Gilligan J."/>
            <person name="Le Lec M.F."/>
            <person name="Gruber M.A.M."/>
            <person name="Quinn O."/>
            <person name="Lovegrove M."/>
            <person name="Duncan E.J."/>
            <person name="Remnant E.J."/>
            <person name="Van Eeckhoven J."/>
            <person name="Graham B."/>
            <person name="Knapp R.A."/>
            <person name="Langford K.W."/>
            <person name="Kronenberg Z."/>
            <person name="Press M.O."/>
            <person name="Eacker S.M."/>
            <person name="Wilson-Rankin E.E."/>
            <person name="Purcell J."/>
            <person name="Lester P.J."/>
            <person name="Dearden P.K."/>
        </authorList>
    </citation>
    <scope>NUCLEOTIDE SEQUENCE</scope>
    <source>
        <strain evidence="1">Volc-1</strain>
    </source>
</reference>
<comment type="caution">
    <text evidence="1">The sequence shown here is derived from an EMBL/GenBank/DDBJ whole genome shotgun (WGS) entry which is preliminary data.</text>
</comment>
<name>A0A834K6C2_VESPE</name>
<evidence type="ECO:0000313" key="2">
    <source>
        <dbReference type="Proteomes" id="UP000600918"/>
    </source>
</evidence>
<proteinExistence type="predicted"/>
<evidence type="ECO:0000313" key="1">
    <source>
        <dbReference type="EMBL" id="KAF7399971.1"/>
    </source>
</evidence>
<sequence length="108" mass="12793">MQQSAEEFVQRVFAKVVRPSLHLFGNKKIKLTLIDPIVTTQKTRNVSFSSKAFVRILCVCCPRRMRRRYQPAFRCKPSQRFSSGRYYSAYSLHHMRRSRENSGEQTYI</sequence>